<evidence type="ECO:0000313" key="1">
    <source>
        <dbReference type="EMBL" id="MBB4965592.1"/>
    </source>
</evidence>
<accession>A0A7W7T3W7</accession>
<evidence type="ECO:0000313" key="2">
    <source>
        <dbReference type="Proteomes" id="UP000542674"/>
    </source>
</evidence>
<sequence length="99" mass="10865">MTVSKVSTDDVLARIRTLLGGRFGPEFDAVADDAVLSDALGDRYDSLGALECITAVEQEFGIEIDFVAHDVRHAFSRVDNMAGFVRDRLEDLEVFGTAR</sequence>
<name>A0A7W7T3W7_9PSEU</name>
<gene>
    <name evidence="1" type="ORF">F4559_002951</name>
</gene>
<reference evidence="1 2" key="1">
    <citation type="submission" date="2020-08" db="EMBL/GenBank/DDBJ databases">
        <title>Sequencing the genomes of 1000 actinobacteria strains.</title>
        <authorList>
            <person name="Klenk H.-P."/>
        </authorList>
    </citation>
    <scope>NUCLEOTIDE SEQUENCE [LARGE SCALE GENOMIC DNA]</scope>
    <source>
        <strain evidence="1 2">DSM 45084</strain>
    </source>
</reference>
<comment type="caution">
    <text evidence="1">The sequence shown here is derived from an EMBL/GenBank/DDBJ whole genome shotgun (WGS) entry which is preliminary data.</text>
</comment>
<proteinExistence type="predicted"/>
<protein>
    <submittedName>
        <fullName evidence="1">Acyl carrier protein</fullName>
    </submittedName>
</protein>
<dbReference type="AlphaFoldDB" id="A0A7W7T3W7"/>
<dbReference type="Gene3D" id="1.10.1200.10">
    <property type="entry name" value="ACP-like"/>
    <property type="match status" value="1"/>
</dbReference>
<keyword evidence="2" id="KW-1185">Reference proteome</keyword>
<dbReference type="SUPFAM" id="SSF47336">
    <property type="entry name" value="ACP-like"/>
    <property type="match status" value="1"/>
</dbReference>
<dbReference type="EMBL" id="JACHJS010000001">
    <property type="protein sequence ID" value="MBB4965592.1"/>
    <property type="molecule type" value="Genomic_DNA"/>
</dbReference>
<dbReference type="Proteomes" id="UP000542674">
    <property type="component" value="Unassembled WGS sequence"/>
</dbReference>
<organism evidence="1 2">
    <name type="scientific">Saccharothrix violaceirubra</name>
    <dbReference type="NCBI Taxonomy" id="413306"/>
    <lineage>
        <taxon>Bacteria</taxon>
        <taxon>Bacillati</taxon>
        <taxon>Actinomycetota</taxon>
        <taxon>Actinomycetes</taxon>
        <taxon>Pseudonocardiales</taxon>
        <taxon>Pseudonocardiaceae</taxon>
        <taxon>Saccharothrix</taxon>
    </lineage>
</organism>
<dbReference type="RefSeq" id="WP_184669192.1">
    <property type="nucleotide sequence ID" value="NZ_BAABAI010000029.1"/>
</dbReference>
<dbReference type="InterPro" id="IPR036736">
    <property type="entry name" value="ACP-like_sf"/>
</dbReference>